<dbReference type="InterPro" id="IPR003018">
    <property type="entry name" value="GAF"/>
</dbReference>
<dbReference type="EMBL" id="CP009687">
    <property type="protein sequence ID" value="AKL94005.1"/>
    <property type="molecule type" value="Genomic_DNA"/>
</dbReference>
<protein>
    <submittedName>
        <fullName evidence="8">Sigma54 specific transcriptional regulator</fullName>
    </submittedName>
</protein>
<dbReference type="GO" id="GO:0006355">
    <property type="term" value="P:regulation of DNA-templated transcription"/>
    <property type="evidence" value="ECO:0007669"/>
    <property type="project" value="InterPro"/>
</dbReference>
<dbReference type="SUPFAM" id="SSF52540">
    <property type="entry name" value="P-loop containing nucleoside triphosphate hydrolases"/>
    <property type="match status" value="1"/>
</dbReference>
<feature type="domain" description="Sigma-54 factor interaction" evidence="6">
    <location>
        <begin position="350"/>
        <end position="580"/>
    </location>
</feature>
<keyword evidence="5" id="KW-0804">Transcription</keyword>
<dbReference type="Gene3D" id="1.10.10.60">
    <property type="entry name" value="Homeodomain-like"/>
    <property type="match status" value="1"/>
</dbReference>
<dbReference type="CDD" id="cd00130">
    <property type="entry name" value="PAS"/>
    <property type="match status" value="1"/>
</dbReference>
<dbReference type="Pfam" id="PF00989">
    <property type="entry name" value="PAS"/>
    <property type="match status" value="1"/>
</dbReference>
<dbReference type="InterPro" id="IPR025944">
    <property type="entry name" value="Sigma_54_int_dom_CS"/>
</dbReference>
<evidence type="ECO:0000256" key="2">
    <source>
        <dbReference type="ARBA" id="ARBA00022840"/>
    </source>
</evidence>
<dbReference type="InterPro" id="IPR025943">
    <property type="entry name" value="Sigma_54_int_dom_ATP-bd_2"/>
</dbReference>
<dbReference type="PROSITE" id="PS00675">
    <property type="entry name" value="SIGMA54_INTERACT_1"/>
    <property type="match status" value="1"/>
</dbReference>
<name>A0A0G3W839_9CLOT</name>
<dbReference type="PROSITE" id="PS50112">
    <property type="entry name" value="PAS"/>
    <property type="match status" value="1"/>
</dbReference>
<dbReference type="CDD" id="cd00009">
    <property type="entry name" value="AAA"/>
    <property type="match status" value="1"/>
</dbReference>
<evidence type="ECO:0000256" key="3">
    <source>
        <dbReference type="ARBA" id="ARBA00023015"/>
    </source>
</evidence>
<dbReference type="InterPro" id="IPR027417">
    <property type="entry name" value="P-loop_NTPase"/>
</dbReference>
<keyword evidence="4" id="KW-0238">DNA-binding</keyword>
<evidence type="ECO:0000256" key="1">
    <source>
        <dbReference type="ARBA" id="ARBA00022741"/>
    </source>
</evidence>
<feature type="domain" description="PAS" evidence="7">
    <location>
        <begin position="221"/>
        <end position="273"/>
    </location>
</feature>
<dbReference type="InterPro" id="IPR009057">
    <property type="entry name" value="Homeodomain-like_sf"/>
</dbReference>
<dbReference type="InterPro" id="IPR002197">
    <property type="entry name" value="HTH_Fis"/>
</dbReference>
<dbReference type="RefSeq" id="WP_044823128.1">
    <property type="nucleotide sequence ID" value="NZ_CP009687.1"/>
</dbReference>
<dbReference type="Gene3D" id="3.30.450.20">
    <property type="entry name" value="PAS domain"/>
    <property type="match status" value="1"/>
</dbReference>
<keyword evidence="9" id="KW-1185">Reference proteome</keyword>
<proteinExistence type="predicted"/>
<evidence type="ECO:0000259" key="7">
    <source>
        <dbReference type="PROSITE" id="PS50112"/>
    </source>
</evidence>
<dbReference type="AlphaFoldDB" id="A0A0G3W839"/>
<dbReference type="Gene3D" id="1.10.8.60">
    <property type="match status" value="1"/>
</dbReference>
<keyword evidence="1" id="KW-0547">Nucleotide-binding</keyword>
<dbReference type="Pfam" id="PF02954">
    <property type="entry name" value="HTH_8"/>
    <property type="match status" value="1"/>
</dbReference>
<dbReference type="FunFam" id="3.40.50.300:FF:000006">
    <property type="entry name" value="DNA-binding transcriptional regulator NtrC"/>
    <property type="match status" value="1"/>
</dbReference>
<accession>A0A0G3W839</accession>
<evidence type="ECO:0000256" key="4">
    <source>
        <dbReference type="ARBA" id="ARBA00023125"/>
    </source>
</evidence>
<dbReference type="Pfam" id="PF01590">
    <property type="entry name" value="GAF"/>
    <property type="match status" value="1"/>
</dbReference>
<dbReference type="PROSITE" id="PS00676">
    <property type="entry name" value="SIGMA54_INTERACT_2"/>
    <property type="match status" value="1"/>
</dbReference>
<dbReference type="Gene3D" id="3.40.50.300">
    <property type="entry name" value="P-loop containing nucleotide triphosphate hydrolases"/>
    <property type="match status" value="1"/>
</dbReference>
<dbReference type="SMART" id="SM00091">
    <property type="entry name" value="PAS"/>
    <property type="match status" value="1"/>
</dbReference>
<evidence type="ECO:0000259" key="6">
    <source>
        <dbReference type="PROSITE" id="PS50045"/>
    </source>
</evidence>
<dbReference type="InterPro" id="IPR003593">
    <property type="entry name" value="AAA+_ATPase"/>
</dbReference>
<dbReference type="STRING" id="84022.CACET_c04950"/>
<dbReference type="Pfam" id="PF00158">
    <property type="entry name" value="Sigma54_activat"/>
    <property type="match status" value="1"/>
</dbReference>
<dbReference type="Proteomes" id="UP000035704">
    <property type="component" value="Chromosome"/>
</dbReference>
<dbReference type="InterPro" id="IPR000014">
    <property type="entry name" value="PAS"/>
</dbReference>
<sequence length="656" mass="73540">MLHRTSSSRRLNIKQAWNKFVLSGKVEESYVRDVIADSWLRCYNMGVNHRDGYCQDLLPKEEIQQYIQEKKQLIDIAKPIMKTLSKCVEGSSFIVVLANEKGFILESMGDPDVLAMTKTINFLPGGDWSEECVGTNAIGTTLAINSPIQVSGEEHYCSKHHIWACSAAPIHDSFGNVIGCLDMSCSIGREHSKDLGMVVAAVRAIENQLHKEETQGQLFAAHKHLTTVLNTISEGIMSIDKDFVITHVNPALSKIIGMLPSHMIGKQINSIFEDCYHIKKVLETGKACLEDEVRIDVLNQHIHCTLEANPIKDKSMQVVGAVVIFREIKQVHQIVNKMAATQARFRFRDIVGKSDKVQETIRKAKIAAKSPSTVLLLGESGTGKEVFAQTIHNSSERKDAPFIAVNCAAMPRELIQSELFGYCEGAFTGAKRGGRPGKFELADGGTLLLDEIGDMPIDMQVNLLRVLQEKNVVRVGGDKPIPIDVRVIAATNKNLSLEVEKGIFRKDLFYRLNVVTINIPPLKERYGDITLFVEYFLQKMSLKLGKEISQVDAEVMEILNHYHWPGNVRELENVLEYAINMVEGNSMTKECLPYYLNTAEVKIKKEEELFTLAELECNAIRKALKTFDGNITQVAQSLGIARNTLYEKMKKYKIKK</sequence>
<dbReference type="GO" id="GO:0043565">
    <property type="term" value="F:sequence-specific DNA binding"/>
    <property type="evidence" value="ECO:0007669"/>
    <property type="project" value="InterPro"/>
</dbReference>
<dbReference type="PANTHER" id="PTHR32071:SF57">
    <property type="entry name" value="C4-DICARBOXYLATE TRANSPORT TRANSCRIPTIONAL REGULATORY PROTEIN DCTD"/>
    <property type="match status" value="1"/>
</dbReference>
<dbReference type="KEGG" id="cace:CACET_c04950"/>
<keyword evidence="3" id="KW-0805">Transcription regulation</keyword>
<dbReference type="NCBIfam" id="TIGR00229">
    <property type="entry name" value="sensory_box"/>
    <property type="match status" value="1"/>
</dbReference>
<dbReference type="Pfam" id="PF25601">
    <property type="entry name" value="AAA_lid_14"/>
    <property type="match status" value="1"/>
</dbReference>
<dbReference type="SUPFAM" id="SSF46689">
    <property type="entry name" value="Homeodomain-like"/>
    <property type="match status" value="1"/>
</dbReference>
<organism evidence="8 9">
    <name type="scientific">Clostridium aceticum</name>
    <dbReference type="NCBI Taxonomy" id="84022"/>
    <lineage>
        <taxon>Bacteria</taxon>
        <taxon>Bacillati</taxon>
        <taxon>Bacillota</taxon>
        <taxon>Clostridia</taxon>
        <taxon>Eubacteriales</taxon>
        <taxon>Clostridiaceae</taxon>
        <taxon>Clostridium</taxon>
    </lineage>
</organism>
<dbReference type="GO" id="GO:0005524">
    <property type="term" value="F:ATP binding"/>
    <property type="evidence" value="ECO:0007669"/>
    <property type="project" value="UniProtKB-KW"/>
</dbReference>
<dbReference type="InterPro" id="IPR035965">
    <property type="entry name" value="PAS-like_dom_sf"/>
</dbReference>
<dbReference type="PANTHER" id="PTHR32071">
    <property type="entry name" value="TRANSCRIPTIONAL REGULATORY PROTEIN"/>
    <property type="match status" value="1"/>
</dbReference>
<dbReference type="InterPro" id="IPR058031">
    <property type="entry name" value="AAA_lid_NorR"/>
</dbReference>
<keyword evidence="2" id="KW-0067">ATP-binding</keyword>
<dbReference type="PRINTS" id="PR01590">
    <property type="entry name" value="HTHFIS"/>
</dbReference>
<dbReference type="PROSITE" id="PS50045">
    <property type="entry name" value="SIGMA54_INTERACT_4"/>
    <property type="match status" value="1"/>
</dbReference>
<dbReference type="InterPro" id="IPR013767">
    <property type="entry name" value="PAS_fold"/>
</dbReference>
<dbReference type="Gene3D" id="3.30.450.40">
    <property type="match status" value="1"/>
</dbReference>
<dbReference type="SMART" id="SM00382">
    <property type="entry name" value="AAA"/>
    <property type="match status" value="1"/>
</dbReference>
<dbReference type="InterPro" id="IPR029016">
    <property type="entry name" value="GAF-like_dom_sf"/>
</dbReference>
<dbReference type="InterPro" id="IPR025662">
    <property type="entry name" value="Sigma_54_int_dom_ATP-bd_1"/>
</dbReference>
<dbReference type="InterPro" id="IPR002078">
    <property type="entry name" value="Sigma_54_int"/>
</dbReference>
<evidence type="ECO:0000256" key="5">
    <source>
        <dbReference type="ARBA" id="ARBA00023163"/>
    </source>
</evidence>
<dbReference type="OrthoDB" id="9803970at2"/>
<dbReference type="PATRIC" id="fig|84022.6.peg.499"/>
<dbReference type="PROSITE" id="PS00688">
    <property type="entry name" value="SIGMA54_INTERACT_3"/>
    <property type="match status" value="1"/>
</dbReference>
<evidence type="ECO:0000313" key="8">
    <source>
        <dbReference type="EMBL" id="AKL94005.1"/>
    </source>
</evidence>
<reference evidence="8 9" key="1">
    <citation type="submission" date="2014-10" db="EMBL/GenBank/DDBJ databases">
        <title>Genome sequence of Clostridium aceticum DSM 1496.</title>
        <authorList>
            <person name="Poehlein A."/>
            <person name="Schiel-Bengelsdorf B."/>
            <person name="Gottschalk G."/>
            <person name="Duerre P."/>
            <person name="Daniel R."/>
        </authorList>
    </citation>
    <scope>NUCLEOTIDE SEQUENCE [LARGE SCALE GENOMIC DNA]</scope>
    <source>
        <strain evidence="8 9">DSM 1496</strain>
    </source>
</reference>
<dbReference type="SUPFAM" id="SSF55785">
    <property type="entry name" value="PYP-like sensor domain (PAS domain)"/>
    <property type="match status" value="1"/>
</dbReference>
<evidence type="ECO:0000313" key="9">
    <source>
        <dbReference type="Proteomes" id="UP000035704"/>
    </source>
</evidence>
<gene>
    <name evidence="8" type="ORF">CACET_c04950</name>
</gene>
<dbReference type="SUPFAM" id="SSF55781">
    <property type="entry name" value="GAF domain-like"/>
    <property type="match status" value="1"/>
</dbReference>